<comment type="caution">
    <text evidence="1">The sequence shown here is derived from an EMBL/GenBank/DDBJ whole genome shotgun (WGS) entry which is preliminary data.</text>
</comment>
<dbReference type="Proteomes" id="UP000581135">
    <property type="component" value="Unassembled WGS sequence"/>
</dbReference>
<dbReference type="EMBL" id="JACHXA010000006">
    <property type="protein sequence ID" value="MBB3065989.1"/>
    <property type="molecule type" value="Genomic_DNA"/>
</dbReference>
<proteinExistence type="predicted"/>
<sequence>MSKLNRGLGRKIDRVLYLESIKRSGLPAAPHLHGMLEIAPE</sequence>
<reference evidence="1 2" key="1">
    <citation type="submission" date="2020-08" db="EMBL/GenBank/DDBJ databases">
        <title>Genomic Encyclopedia of Type Strains, Phase III (KMG-III): the genomes of soil and plant-associated and newly described type strains.</title>
        <authorList>
            <person name="Whitman W."/>
        </authorList>
    </citation>
    <scope>NUCLEOTIDE SEQUENCE [LARGE SCALE GENOMIC DNA]</scope>
    <source>
        <strain evidence="1 2">CECT 8803</strain>
    </source>
</reference>
<protein>
    <submittedName>
        <fullName evidence="1">Uncharacterized protein</fullName>
    </submittedName>
</protein>
<accession>A0A839SVD6</accession>
<evidence type="ECO:0000313" key="1">
    <source>
        <dbReference type="EMBL" id="MBB3065989.1"/>
    </source>
</evidence>
<dbReference type="AlphaFoldDB" id="A0A839SVD6"/>
<keyword evidence="2" id="KW-1185">Reference proteome</keyword>
<dbReference type="RefSeq" id="WP_281369948.1">
    <property type="nucleotide sequence ID" value="NZ_JACHXA010000006.1"/>
</dbReference>
<gene>
    <name evidence="1" type="ORF">FHR98_002292</name>
</gene>
<name>A0A839SVD6_9PROT</name>
<organism evidence="1 2">
    <name type="scientific">Limibacillus halophilus</name>
    <dbReference type="NCBI Taxonomy" id="1579333"/>
    <lineage>
        <taxon>Bacteria</taxon>
        <taxon>Pseudomonadati</taxon>
        <taxon>Pseudomonadota</taxon>
        <taxon>Alphaproteobacteria</taxon>
        <taxon>Rhodospirillales</taxon>
        <taxon>Rhodovibrionaceae</taxon>
        <taxon>Limibacillus</taxon>
    </lineage>
</organism>
<evidence type="ECO:0000313" key="2">
    <source>
        <dbReference type="Proteomes" id="UP000581135"/>
    </source>
</evidence>